<sequence>MARPKFAWIEERKKKKTACQKRMKKAEELNILCNKSDCLVFFSRDDDKLVVWPTRHEAQSLVELFYALPENHRNMKTEDQDSSYKTNTKMIEKVIEELDMDHLIFQLQNGKMLIALSQTEIESLISYVSKKITGTEHPYTSVNDIPKATDVEPESPMGRGSQVYKMDKWFLDEDGDMETYEEEGSKSSGADVA</sequence>
<dbReference type="EMBL" id="CAKOAT010152376">
    <property type="protein sequence ID" value="CAH8343967.1"/>
    <property type="molecule type" value="Genomic_DNA"/>
</dbReference>
<dbReference type="AlphaFoldDB" id="A0ABC8JVZ9"/>
<dbReference type="SMART" id="SM00432">
    <property type="entry name" value="MADS"/>
    <property type="match status" value="1"/>
</dbReference>
<evidence type="ECO:0000256" key="3">
    <source>
        <dbReference type="ARBA" id="ARBA00023125"/>
    </source>
</evidence>
<evidence type="ECO:0000256" key="6">
    <source>
        <dbReference type="SAM" id="MobiDB-lite"/>
    </source>
</evidence>
<dbReference type="GO" id="GO:0005634">
    <property type="term" value="C:nucleus"/>
    <property type="evidence" value="ECO:0007669"/>
    <property type="project" value="UniProtKB-SubCell"/>
</dbReference>
<keyword evidence="5" id="KW-0539">Nucleus</keyword>
<dbReference type="Proteomes" id="UP001642260">
    <property type="component" value="Unassembled WGS sequence"/>
</dbReference>
<feature type="region of interest" description="Disordered" evidence="6">
    <location>
        <begin position="141"/>
        <end position="160"/>
    </location>
</feature>
<gene>
    <name evidence="8" type="ORF">ERUC_LOCUS16229</name>
</gene>
<comment type="subcellular location">
    <subcellularLocation>
        <location evidence="1">Nucleus</location>
    </subcellularLocation>
</comment>
<keyword evidence="3" id="KW-0238">DNA-binding</keyword>
<evidence type="ECO:0000256" key="2">
    <source>
        <dbReference type="ARBA" id="ARBA00023015"/>
    </source>
</evidence>
<protein>
    <recommendedName>
        <fullName evidence="7">MADS-box domain-containing protein</fullName>
    </recommendedName>
</protein>
<proteinExistence type="predicted"/>
<keyword evidence="2" id="KW-0805">Transcription regulation</keyword>
<comment type="caution">
    <text evidence="8">The sequence shown here is derived from an EMBL/GenBank/DDBJ whole genome shotgun (WGS) entry which is preliminary data.</text>
</comment>
<feature type="domain" description="MADS-box" evidence="7">
    <location>
        <begin position="1"/>
        <end position="54"/>
    </location>
</feature>
<evidence type="ECO:0000256" key="5">
    <source>
        <dbReference type="ARBA" id="ARBA00023242"/>
    </source>
</evidence>
<dbReference type="InterPro" id="IPR002100">
    <property type="entry name" value="TF_MADSbox"/>
</dbReference>
<evidence type="ECO:0000259" key="7">
    <source>
        <dbReference type="SMART" id="SM00432"/>
    </source>
</evidence>
<evidence type="ECO:0000313" key="8">
    <source>
        <dbReference type="EMBL" id="CAH8343967.1"/>
    </source>
</evidence>
<dbReference type="InterPro" id="IPR036879">
    <property type="entry name" value="TF_MADSbox_sf"/>
</dbReference>
<keyword evidence="9" id="KW-1185">Reference proteome</keyword>
<keyword evidence="4" id="KW-0804">Transcription</keyword>
<evidence type="ECO:0000256" key="4">
    <source>
        <dbReference type="ARBA" id="ARBA00023163"/>
    </source>
</evidence>
<accession>A0ABC8JVZ9</accession>
<dbReference type="Pfam" id="PF00319">
    <property type="entry name" value="SRF-TF"/>
    <property type="match status" value="1"/>
</dbReference>
<name>A0ABC8JVZ9_ERUVS</name>
<dbReference type="SUPFAM" id="SSF55455">
    <property type="entry name" value="SRF-like"/>
    <property type="match status" value="1"/>
</dbReference>
<dbReference type="GO" id="GO:0003677">
    <property type="term" value="F:DNA binding"/>
    <property type="evidence" value="ECO:0007669"/>
    <property type="project" value="UniProtKB-KW"/>
</dbReference>
<reference evidence="8 9" key="1">
    <citation type="submission" date="2022-03" db="EMBL/GenBank/DDBJ databases">
        <authorList>
            <person name="Macdonald S."/>
            <person name="Ahmed S."/>
            <person name="Newling K."/>
        </authorList>
    </citation>
    <scope>NUCLEOTIDE SEQUENCE [LARGE SCALE GENOMIC DNA]</scope>
</reference>
<organism evidence="8 9">
    <name type="scientific">Eruca vesicaria subsp. sativa</name>
    <name type="common">Garden rocket</name>
    <name type="synonym">Eruca sativa</name>
    <dbReference type="NCBI Taxonomy" id="29727"/>
    <lineage>
        <taxon>Eukaryota</taxon>
        <taxon>Viridiplantae</taxon>
        <taxon>Streptophyta</taxon>
        <taxon>Embryophyta</taxon>
        <taxon>Tracheophyta</taxon>
        <taxon>Spermatophyta</taxon>
        <taxon>Magnoliopsida</taxon>
        <taxon>eudicotyledons</taxon>
        <taxon>Gunneridae</taxon>
        <taxon>Pentapetalae</taxon>
        <taxon>rosids</taxon>
        <taxon>malvids</taxon>
        <taxon>Brassicales</taxon>
        <taxon>Brassicaceae</taxon>
        <taxon>Brassiceae</taxon>
        <taxon>Eruca</taxon>
    </lineage>
</organism>
<dbReference type="Gene3D" id="3.40.1810.10">
    <property type="entry name" value="Transcription factor, MADS-box"/>
    <property type="match status" value="1"/>
</dbReference>
<evidence type="ECO:0000256" key="1">
    <source>
        <dbReference type="ARBA" id="ARBA00004123"/>
    </source>
</evidence>
<evidence type="ECO:0000313" key="9">
    <source>
        <dbReference type="Proteomes" id="UP001642260"/>
    </source>
</evidence>